<accession>A0A1H3ZJJ5</accession>
<dbReference type="Proteomes" id="UP000199409">
    <property type="component" value="Unassembled WGS sequence"/>
</dbReference>
<evidence type="ECO:0000313" key="3">
    <source>
        <dbReference type="Proteomes" id="UP000199409"/>
    </source>
</evidence>
<keyword evidence="3" id="KW-1185">Reference proteome</keyword>
<reference evidence="2 3" key="1">
    <citation type="submission" date="2016-10" db="EMBL/GenBank/DDBJ databases">
        <authorList>
            <person name="de Groot N.N."/>
        </authorList>
    </citation>
    <scope>NUCLEOTIDE SEQUENCE [LARGE SCALE GENOMIC DNA]</scope>
    <source>
        <strain evidence="2 3">DSM 7343</strain>
    </source>
</reference>
<dbReference type="STRING" id="37625.SAMN05660420_01555"/>
<dbReference type="InterPro" id="IPR021778">
    <property type="entry name" value="Se/S_carrier-like"/>
</dbReference>
<sequence length="105" mass="12200">MHGLGKRVIMRGWTLRLGWWLVIDEGDCVAIFHSIHRVMKAEKVLKDQHLDVLLVPVPRSLSADCGMVVRYPRQIQTDVLRTLAEAKIDVIEVWLRQDGKYLRQI</sequence>
<dbReference type="AlphaFoldDB" id="A0A1H3ZJJ5"/>
<gene>
    <name evidence="2" type="ORF">SAMN05660420_01555</name>
</gene>
<evidence type="ECO:0000259" key="1">
    <source>
        <dbReference type="Pfam" id="PF11823"/>
    </source>
</evidence>
<dbReference type="RefSeq" id="WP_245706417.1">
    <property type="nucleotide sequence ID" value="NZ_FNQN01000004.1"/>
</dbReference>
<dbReference type="Pfam" id="PF11823">
    <property type="entry name" value="Se_S_carrier"/>
    <property type="match status" value="1"/>
</dbReference>
<proteinExistence type="predicted"/>
<evidence type="ECO:0000313" key="2">
    <source>
        <dbReference type="EMBL" id="SEA23956.1"/>
    </source>
</evidence>
<feature type="domain" description="Putative Se/S carrier protein-like" evidence="1">
    <location>
        <begin position="27"/>
        <end position="94"/>
    </location>
</feature>
<organism evidence="2 3">
    <name type="scientific">Desulfuromusa kysingii</name>
    <dbReference type="NCBI Taxonomy" id="37625"/>
    <lineage>
        <taxon>Bacteria</taxon>
        <taxon>Pseudomonadati</taxon>
        <taxon>Thermodesulfobacteriota</taxon>
        <taxon>Desulfuromonadia</taxon>
        <taxon>Desulfuromonadales</taxon>
        <taxon>Geopsychrobacteraceae</taxon>
        <taxon>Desulfuromusa</taxon>
    </lineage>
</organism>
<protein>
    <recommendedName>
        <fullName evidence="1">Putative Se/S carrier protein-like domain-containing protein</fullName>
    </recommendedName>
</protein>
<name>A0A1H3ZJJ5_9BACT</name>
<dbReference type="EMBL" id="FNQN01000004">
    <property type="protein sequence ID" value="SEA23956.1"/>
    <property type="molecule type" value="Genomic_DNA"/>
</dbReference>